<gene>
    <name evidence="1" type="ORF">JOF36_006226</name>
</gene>
<name>A0ABS4W2U7_9PSEU</name>
<dbReference type="PANTHER" id="PTHR36439">
    <property type="entry name" value="BLL4334 PROTEIN"/>
    <property type="match status" value="1"/>
</dbReference>
<dbReference type="RefSeq" id="WP_210033870.1">
    <property type="nucleotide sequence ID" value="NZ_JAGINU010000001.1"/>
</dbReference>
<dbReference type="Gene3D" id="3.30.70.1280">
    <property type="entry name" value="SP0830-like domains"/>
    <property type="match status" value="1"/>
</dbReference>
<proteinExistence type="predicted"/>
<organism evidence="1 2">
    <name type="scientific">Pseudonocardia parietis</name>
    <dbReference type="NCBI Taxonomy" id="570936"/>
    <lineage>
        <taxon>Bacteria</taxon>
        <taxon>Bacillati</taxon>
        <taxon>Actinomycetota</taxon>
        <taxon>Actinomycetes</taxon>
        <taxon>Pseudonocardiales</taxon>
        <taxon>Pseudonocardiaceae</taxon>
        <taxon>Pseudonocardia</taxon>
    </lineage>
</organism>
<reference evidence="1 2" key="1">
    <citation type="submission" date="2021-03" db="EMBL/GenBank/DDBJ databases">
        <title>Sequencing the genomes of 1000 actinobacteria strains.</title>
        <authorList>
            <person name="Klenk H.-P."/>
        </authorList>
    </citation>
    <scope>NUCLEOTIDE SEQUENCE [LARGE SCALE GENOMIC DNA]</scope>
    <source>
        <strain evidence="1 2">DSM 45256</strain>
    </source>
</reference>
<accession>A0ABS4W2U7</accession>
<dbReference type="EMBL" id="JAGINU010000001">
    <property type="protein sequence ID" value="MBP2370530.1"/>
    <property type="molecule type" value="Genomic_DNA"/>
</dbReference>
<evidence type="ECO:0000313" key="2">
    <source>
        <dbReference type="Proteomes" id="UP001519295"/>
    </source>
</evidence>
<dbReference type="Pfam" id="PF08002">
    <property type="entry name" value="DUF1697"/>
    <property type="match status" value="1"/>
</dbReference>
<comment type="caution">
    <text evidence="1">The sequence shown here is derived from an EMBL/GenBank/DDBJ whole genome shotgun (WGS) entry which is preliminary data.</text>
</comment>
<dbReference type="SUPFAM" id="SSF160379">
    <property type="entry name" value="SP0830-like"/>
    <property type="match status" value="1"/>
</dbReference>
<protein>
    <submittedName>
        <fullName evidence="1">Uncharacterized protein (DUF1697 family)</fullName>
    </submittedName>
</protein>
<dbReference type="PIRSF" id="PIRSF008502">
    <property type="entry name" value="UCP008502"/>
    <property type="match status" value="1"/>
</dbReference>
<sequence length="185" mass="19659">MRTHVALLRGINVGGSGKVPMAELRRLLAERGFTDVATYIQSGNVVLTSTDPEPATVAAAVEEVLREDFAVPRPVVVFGREEYLAAVEANPFPQVTEPKQLHVVFRAAPPDDAELARLDAAVTIERTKGGQEDAAVVGRVVYLHLPDGIGRSALAVRVSAKTTAADGGGTVRNWATVRKLAELLG</sequence>
<dbReference type="Proteomes" id="UP001519295">
    <property type="component" value="Unassembled WGS sequence"/>
</dbReference>
<keyword evidence="2" id="KW-1185">Reference proteome</keyword>
<dbReference type="InterPro" id="IPR012545">
    <property type="entry name" value="DUF1697"/>
</dbReference>
<dbReference type="PANTHER" id="PTHR36439:SF1">
    <property type="entry name" value="DUF1697 DOMAIN-CONTAINING PROTEIN"/>
    <property type="match status" value="1"/>
</dbReference>
<evidence type="ECO:0000313" key="1">
    <source>
        <dbReference type="EMBL" id="MBP2370530.1"/>
    </source>
</evidence>